<protein>
    <submittedName>
        <fullName evidence="1">Uncharacterized protein</fullName>
    </submittedName>
</protein>
<name>A0A7J7P8N8_9MAGN</name>
<dbReference type="OrthoDB" id="66620at2759"/>
<evidence type="ECO:0000313" key="2">
    <source>
        <dbReference type="Proteomes" id="UP000541444"/>
    </source>
</evidence>
<evidence type="ECO:0000313" key="1">
    <source>
        <dbReference type="EMBL" id="KAF6175538.1"/>
    </source>
</evidence>
<dbReference type="PANTHER" id="PTHR48040">
    <property type="entry name" value="PLEIOTROPIC DRUG RESISTANCE PROTEIN 1-LIKE ISOFORM X1"/>
    <property type="match status" value="1"/>
</dbReference>
<accession>A0A7J7P8N8</accession>
<dbReference type="AlphaFoldDB" id="A0A7J7P8N8"/>
<comment type="caution">
    <text evidence="1">The sequence shown here is derived from an EMBL/GenBank/DDBJ whole genome shotgun (WGS) entry which is preliminary data.</text>
</comment>
<dbReference type="Proteomes" id="UP000541444">
    <property type="component" value="Unassembled WGS sequence"/>
</dbReference>
<organism evidence="1 2">
    <name type="scientific">Kingdonia uniflora</name>
    <dbReference type="NCBI Taxonomy" id="39325"/>
    <lineage>
        <taxon>Eukaryota</taxon>
        <taxon>Viridiplantae</taxon>
        <taxon>Streptophyta</taxon>
        <taxon>Embryophyta</taxon>
        <taxon>Tracheophyta</taxon>
        <taxon>Spermatophyta</taxon>
        <taxon>Magnoliopsida</taxon>
        <taxon>Ranunculales</taxon>
        <taxon>Circaeasteraceae</taxon>
        <taxon>Kingdonia</taxon>
    </lineage>
</organism>
<dbReference type="PANTHER" id="PTHR48040:SF35">
    <property type="entry name" value="ABC TRANSPORTER G FAMILY MEMBER 39-LIKE"/>
    <property type="match status" value="1"/>
</dbReference>
<reference evidence="1 2" key="1">
    <citation type="journal article" date="2020" name="IScience">
        <title>Genome Sequencing of the Endangered Kingdonia uniflora (Circaeasteraceae, Ranunculales) Reveals Potential Mechanisms of Evolutionary Specialization.</title>
        <authorList>
            <person name="Sun Y."/>
            <person name="Deng T."/>
            <person name="Zhang A."/>
            <person name="Moore M.J."/>
            <person name="Landis J.B."/>
            <person name="Lin N."/>
            <person name="Zhang H."/>
            <person name="Zhang X."/>
            <person name="Huang J."/>
            <person name="Zhang X."/>
            <person name="Sun H."/>
            <person name="Wang H."/>
        </authorList>
    </citation>
    <scope>NUCLEOTIDE SEQUENCE [LARGE SCALE GENOMIC DNA]</scope>
    <source>
        <strain evidence="1">TB1705</strain>
        <tissue evidence="1">Leaf</tissue>
    </source>
</reference>
<gene>
    <name evidence="1" type="ORF">GIB67_038112</name>
</gene>
<feature type="non-terminal residue" evidence="1">
    <location>
        <position position="1"/>
    </location>
</feature>
<sequence length="137" mass="15705">RWWGVGMESGDIHSLSSLHWNSSSIWRSNAADVFSRSSRDEVEDDEEAFSWAAIKKLPTYLRIRRGILSEEEGDFREVDIGSLDFVVIEIPTIEVRFDHLNITVEAHGFLNYLHILPSRKQKISVLHEVSGIIKPSK</sequence>
<dbReference type="EMBL" id="JACGCM010000178">
    <property type="protein sequence ID" value="KAF6175538.1"/>
    <property type="molecule type" value="Genomic_DNA"/>
</dbReference>
<keyword evidence="2" id="KW-1185">Reference proteome</keyword>
<proteinExistence type="predicted"/>